<accession>A0A1G1YLF8</accession>
<name>A0A1G1YLF8_9BACT</name>
<dbReference type="Proteomes" id="UP000177376">
    <property type="component" value="Unassembled WGS sequence"/>
</dbReference>
<sequence length="217" mass="23452">MKVKSAVLFTSNIFKFSSQVKPKKEIPMNIKIMVVPGKIIYIEVADGATVMEVARQAASFNGSINWSELVRDREVRVNKKKFSNIEAVDKADGYVGSVVTTPLEDGDIILVLKQIKGNEGGALECVIDGQDYALATPDTIANILRDVVGKNPNDVISVKVNGDFAHLEDLVGDGDDIEVYFSTDAPADDKPEIEVDGVKYPLTAEGKLAAIVAILDL</sequence>
<reference evidence="1 2" key="1">
    <citation type="journal article" date="2016" name="Nat. Commun.">
        <title>Thousands of microbial genomes shed light on interconnected biogeochemical processes in an aquifer system.</title>
        <authorList>
            <person name="Anantharaman K."/>
            <person name="Brown C.T."/>
            <person name="Hug L.A."/>
            <person name="Sharon I."/>
            <person name="Castelle C.J."/>
            <person name="Probst A.J."/>
            <person name="Thomas B.C."/>
            <person name="Singh A."/>
            <person name="Wilkins M.J."/>
            <person name="Karaoz U."/>
            <person name="Brodie E.L."/>
            <person name="Williams K.H."/>
            <person name="Hubbard S.S."/>
            <person name="Banfield J.F."/>
        </authorList>
    </citation>
    <scope>NUCLEOTIDE SEQUENCE [LARGE SCALE GENOMIC DNA]</scope>
</reference>
<evidence type="ECO:0000313" key="2">
    <source>
        <dbReference type="Proteomes" id="UP000177376"/>
    </source>
</evidence>
<organism evidence="1 2">
    <name type="scientific">Candidatus Buchananbacteria bacterium RIFCSPLOWO2_01_FULL_39_33</name>
    <dbReference type="NCBI Taxonomy" id="1797543"/>
    <lineage>
        <taxon>Bacteria</taxon>
        <taxon>Candidatus Buchananiibacteriota</taxon>
    </lineage>
</organism>
<protein>
    <submittedName>
        <fullName evidence="1">Uncharacterized protein</fullName>
    </submittedName>
</protein>
<proteinExistence type="predicted"/>
<gene>
    <name evidence="1" type="ORF">A3A02_00285</name>
</gene>
<dbReference type="EMBL" id="MHIM01000004">
    <property type="protein sequence ID" value="OGY53139.1"/>
    <property type="molecule type" value="Genomic_DNA"/>
</dbReference>
<evidence type="ECO:0000313" key="1">
    <source>
        <dbReference type="EMBL" id="OGY53139.1"/>
    </source>
</evidence>
<comment type="caution">
    <text evidence="1">The sequence shown here is derived from an EMBL/GenBank/DDBJ whole genome shotgun (WGS) entry which is preliminary data.</text>
</comment>
<dbReference type="AlphaFoldDB" id="A0A1G1YLF8"/>